<organism evidence="1 2">
    <name type="scientific">Rangifer tarandus platyrhynchus</name>
    <name type="common">Svalbard reindeer</name>
    <dbReference type="NCBI Taxonomy" id="3082113"/>
    <lineage>
        <taxon>Eukaryota</taxon>
        <taxon>Metazoa</taxon>
        <taxon>Chordata</taxon>
        <taxon>Craniata</taxon>
        <taxon>Vertebrata</taxon>
        <taxon>Euteleostomi</taxon>
        <taxon>Mammalia</taxon>
        <taxon>Eutheria</taxon>
        <taxon>Laurasiatheria</taxon>
        <taxon>Artiodactyla</taxon>
        <taxon>Ruminantia</taxon>
        <taxon>Pecora</taxon>
        <taxon>Cervidae</taxon>
        <taxon>Odocoileinae</taxon>
        <taxon>Rangifer</taxon>
    </lineage>
</organism>
<accession>A0AC59Z5K1</accession>
<gene>
    <name evidence="1" type="ORF">MRATA1EN22A_LOCUS14179</name>
</gene>
<sequence length="63" mass="6635">MTHSVASGRGLQDQPSSPGVRLEKRGIQVPGPGVDPFCLPSAPTLLVKHEWLPYSGTGHTESA</sequence>
<proteinExistence type="predicted"/>
<reference evidence="1" key="1">
    <citation type="submission" date="2023-05" db="EMBL/GenBank/DDBJ databases">
        <authorList>
            <consortium name="ELIXIR-Norway"/>
        </authorList>
    </citation>
    <scope>NUCLEOTIDE SEQUENCE</scope>
</reference>
<name>A0AC59Z5K1_RANTA</name>
<feature type="non-terminal residue" evidence="1">
    <location>
        <position position="63"/>
    </location>
</feature>
<dbReference type="Proteomes" id="UP001162501">
    <property type="component" value="Chromosome 24"/>
</dbReference>
<dbReference type="EMBL" id="OX596108">
    <property type="protein sequence ID" value="CAN0240498.1"/>
    <property type="molecule type" value="Genomic_DNA"/>
</dbReference>
<evidence type="ECO:0000313" key="2">
    <source>
        <dbReference type="Proteomes" id="UP001162501"/>
    </source>
</evidence>
<evidence type="ECO:0000313" key="1">
    <source>
        <dbReference type="EMBL" id="CAN0240498.1"/>
    </source>
</evidence>
<protein>
    <submittedName>
        <fullName evidence="1">Uncharacterized protein</fullName>
    </submittedName>
</protein>
<reference evidence="1" key="2">
    <citation type="submission" date="2025-03" db="EMBL/GenBank/DDBJ databases">
        <authorList>
            <consortium name="ELIXIR-Norway"/>
            <consortium name="Elixir Norway"/>
        </authorList>
    </citation>
    <scope>NUCLEOTIDE SEQUENCE</scope>
</reference>